<evidence type="ECO:0000256" key="10">
    <source>
        <dbReference type="ARBA" id="ARBA00023136"/>
    </source>
</evidence>
<dbReference type="AlphaFoldDB" id="A0A5C5YQM5"/>
<dbReference type="Pfam" id="PF01312">
    <property type="entry name" value="Bac_export_2"/>
    <property type="match status" value="1"/>
</dbReference>
<comment type="caution">
    <text evidence="15">The sequence shown here is derived from an EMBL/GenBank/DDBJ whole genome shotgun (WGS) entry which is preliminary data.</text>
</comment>
<reference evidence="15 16" key="1">
    <citation type="submission" date="2019-02" db="EMBL/GenBank/DDBJ databases">
        <title>Deep-cultivation of Planctomycetes and their phenomic and genomic characterization uncovers novel biology.</title>
        <authorList>
            <person name="Wiegand S."/>
            <person name="Jogler M."/>
            <person name="Boedeker C."/>
            <person name="Pinto D."/>
            <person name="Vollmers J."/>
            <person name="Rivas-Marin E."/>
            <person name="Kohn T."/>
            <person name="Peeters S.H."/>
            <person name="Heuer A."/>
            <person name="Rast P."/>
            <person name="Oberbeckmann S."/>
            <person name="Bunk B."/>
            <person name="Jeske O."/>
            <person name="Meyerdierks A."/>
            <person name="Storesund J.E."/>
            <person name="Kallscheuer N."/>
            <person name="Luecker S."/>
            <person name="Lage O.M."/>
            <person name="Pohl T."/>
            <person name="Merkel B.J."/>
            <person name="Hornburger P."/>
            <person name="Mueller R.-W."/>
            <person name="Bruemmer F."/>
            <person name="Labrenz M."/>
            <person name="Spormann A.M."/>
            <person name="Op Den Camp H."/>
            <person name="Overmann J."/>
            <person name="Amann R."/>
            <person name="Jetten M.S.M."/>
            <person name="Mascher T."/>
            <person name="Medema M.H."/>
            <person name="Devos D.P."/>
            <person name="Kaster A.-K."/>
            <person name="Ovreas L."/>
            <person name="Rohde M."/>
            <person name="Galperin M.Y."/>
            <person name="Jogler C."/>
        </authorList>
    </citation>
    <scope>NUCLEOTIDE SEQUENCE [LARGE SCALE GENOMIC DNA]</scope>
    <source>
        <strain evidence="15 16">Pla123a</strain>
    </source>
</reference>
<evidence type="ECO:0000256" key="13">
    <source>
        <dbReference type="RuleBase" id="RU364091"/>
    </source>
</evidence>
<dbReference type="NCBIfam" id="TIGR00328">
    <property type="entry name" value="flhB"/>
    <property type="match status" value="1"/>
</dbReference>
<comment type="function">
    <text evidence="12 13">Required for formation of the rod structure in the basal body of the flagellar apparatus. Together with FliI and FliH, may constitute the export apparatus of flagellin.</text>
</comment>
<keyword evidence="11 13" id="KW-1006">Bacterial flagellum protein export</keyword>
<proteinExistence type="inferred from homology"/>
<dbReference type="RefSeq" id="WP_146586202.1">
    <property type="nucleotide sequence ID" value="NZ_SJPO01000004.1"/>
</dbReference>
<evidence type="ECO:0000256" key="4">
    <source>
        <dbReference type="ARBA" id="ARBA00022448"/>
    </source>
</evidence>
<feature type="transmembrane region" description="Helical" evidence="13">
    <location>
        <begin position="92"/>
        <end position="116"/>
    </location>
</feature>
<keyword evidence="15" id="KW-0969">Cilium</keyword>
<evidence type="ECO:0000256" key="12">
    <source>
        <dbReference type="ARBA" id="ARBA00025078"/>
    </source>
</evidence>
<dbReference type="PANTHER" id="PTHR30531:SF12">
    <property type="entry name" value="FLAGELLAR BIOSYNTHETIC PROTEIN FLHB"/>
    <property type="match status" value="1"/>
</dbReference>
<evidence type="ECO:0000256" key="11">
    <source>
        <dbReference type="ARBA" id="ARBA00023225"/>
    </source>
</evidence>
<evidence type="ECO:0000313" key="15">
    <source>
        <dbReference type="EMBL" id="TWT77234.1"/>
    </source>
</evidence>
<evidence type="ECO:0000256" key="9">
    <source>
        <dbReference type="ARBA" id="ARBA00022989"/>
    </source>
</evidence>
<dbReference type="Gene3D" id="6.10.250.2080">
    <property type="match status" value="1"/>
</dbReference>
<keyword evidence="5 13" id="KW-1003">Cell membrane</keyword>
<keyword evidence="7 13" id="KW-1005">Bacterial flagellum biogenesis</keyword>
<evidence type="ECO:0000256" key="5">
    <source>
        <dbReference type="ARBA" id="ARBA00022475"/>
    </source>
</evidence>
<comment type="similarity">
    <text evidence="2 13">Belongs to the type III secretion exporter family.</text>
</comment>
<keyword evidence="8 13" id="KW-0653">Protein transport</keyword>
<dbReference type="GO" id="GO:0009306">
    <property type="term" value="P:protein secretion"/>
    <property type="evidence" value="ECO:0007669"/>
    <property type="project" value="InterPro"/>
</dbReference>
<keyword evidence="10 13" id="KW-0472">Membrane</keyword>
<feature type="transmembrane region" description="Helical" evidence="13">
    <location>
        <begin position="136"/>
        <end position="158"/>
    </location>
</feature>
<dbReference type="InterPro" id="IPR006135">
    <property type="entry name" value="T3SS_substrate_exporter"/>
</dbReference>
<dbReference type="EMBL" id="SJPO01000004">
    <property type="protein sequence ID" value="TWT77234.1"/>
    <property type="molecule type" value="Genomic_DNA"/>
</dbReference>
<protein>
    <recommendedName>
        <fullName evidence="3 13">Flagellar biosynthetic protein FlhB</fullName>
    </recommendedName>
</protein>
<dbReference type="GO" id="GO:0005886">
    <property type="term" value="C:plasma membrane"/>
    <property type="evidence" value="ECO:0007669"/>
    <property type="project" value="UniProtKB-SubCell"/>
</dbReference>
<comment type="subcellular location">
    <subcellularLocation>
        <location evidence="1">Cell membrane</location>
        <topology evidence="1">Multi-pass membrane protein</topology>
    </subcellularLocation>
</comment>
<feature type="transmembrane region" description="Helical" evidence="13">
    <location>
        <begin position="192"/>
        <end position="210"/>
    </location>
</feature>
<sequence length="360" mass="38957">MAEQSGDKTFDATPHRRQQAREKGQVAYSQDLGSAALLVAAALIMMSLGGRVAEAAAKMLHRQLGEVGVLHANPQAMIDQSMEIGAAIGMTLLPVFGLLMLSSIASSVFQTGLLFVPNRLAPDLSRLSLLQGVKRILSLQGVMRLGFGMFKVAIVSTVSTAVVLARSEEILNAGALSIGGLAILTGDVVTQSLLWVGIALLVLALADFAFQKWKHEQDLKMTHQEVKEEMKNLQGDPQVIARRKQVQRQMALNRMGQEVPQADVVVTNPTELAVALRYDPDRMAAPIVVAKGAGVIAQRIRRLALENNVPIVERKPLAQLLYKEVKLNHPVPDNSYAAVAEVLAYVYQLKGKKAPQPRAA</sequence>
<feature type="region of interest" description="Disordered" evidence="14">
    <location>
        <begin position="1"/>
        <end position="25"/>
    </location>
</feature>
<keyword evidence="15" id="KW-0966">Cell projection</keyword>
<evidence type="ECO:0000256" key="3">
    <source>
        <dbReference type="ARBA" id="ARBA00021622"/>
    </source>
</evidence>
<dbReference type="PRINTS" id="PR00950">
    <property type="entry name" value="TYPE3IMSPROT"/>
</dbReference>
<feature type="transmembrane region" description="Helical" evidence="13">
    <location>
        <begin position="32"/>
        <end position="53"/>
    </location>
</feature>
<keyword evidence="6 13" id="KW-0812">Transmembrane</keyword>
<dbReference type="OrthoDB" id="9807950at2"/>
<gene>
    <name evidence="13 15" type="primary">flhB</name>
    <name evidence="15" type="ORF">Pla123a_18890</name>
</gene>
<evidence type="ECO:0000256" key="1">
    <source>
        <dbReference type="ARBA" id="ARBA00004651"/>
    </source>
</evidence>
<keyword evidence="9 13" id="KW-1133">Transmembrane helix</keyword>
<dbReference type="InterPro" id="IPR006136">
    <property type="entry name" value="FlhB"/>
</dbReference>
<dbReference type="PANTHER" id="PTHR30531">
    <property type="entry name" value="FLAGELLAR BIOSYNTHETIC PROTEIN FLHB"/>
    <property type="match status" value="1"/>
</dbReference>
<evidence type="ECO:0000256" key="7">
    <source>
        <dbReference type="ARBA" id="ARBA00022795"/>
    </source>
</evidence>
<accession>A0A5C5YQM5</accession>
<feature type="compositionally biased region" description="Basic and acidic residues" evidence="14">
    <location>
        <begin position="1"/>
        <end position="24"/>
    </location>
</feature>
<organism evidence="15 16">
    <name type="scientific">Posidoniimonas polymericola</name>
    <dbReference type="NCBI Taxonomy" id="2528002"/>
    <lineage>
        <taxon>Bacteria</taxon>
        <taxon>Pseudomonadati</taxon>
        <taxon>Planctomycetota</taxon>
        <taxon>Planctomycetia</taxon>
        <taxon>Pirellulales</taxon>
        <taxon>Lacipirellulaceae</taxon>
        <taxon>Posidoniimonas</taxon>
    </lineage>
</organism>
<evidence type="ECO:0000313" key="16">
    <source>
        <dbReference type="Proteomes" id="UP000318478"/>
    </source>
</evidence>
<name>A0A5C5YQM5_9BACT</name>
<evidence type="ECO:0000256" key="8">
    <source>
        <dbReference type="ARBA" id="ARBA00022927"/>
    </source>
</evidence>
<keyword evidence="15" id="KW-0282">Flagellum</keyword>
<keyword evidence="4 13" id="KW-0813">Transport</keyword>
<dbReference type="GO" id="GO:0044780">
    <property type="term" value="P:bacterial-type flagellum assembly"/>
    <property type="evidence" value="ECO:0007669"/>
    <property type="project" value="InterPro"/>
</dbReference>
<keyword evidence="16" id="KW-1185">Reference proteome</keyword>
<dbReference type="SUPFAM" id="SSF160544">
    <property type="entry name" value="EscU C-terminal domain-like"/>
    <property type="match status" value="1"/>
</dbReference>
<dbReference type="Gene3D" id="3.40.1690.10">
    <property type="entry name" value="secretion proteins EscU"/>
    <property type="match status" value="1"/>
</dbReference>
<evidence type="ECO:0000256" key="2">
    <source>
        <dbReference type="ARBA" id="ARBA00010690"/>
    </source>
</evidence>
<evidence type="ECO:0000256" key="6">
    <source>
        <dbReference type="ARBA" id="ARBA00022692"/>
    </source>
</evidence>
<dbReference type="Proteomes" id="UP000318478">
    <property type="component" value="Unassembled WGS sequence"/>
</dbReference>
<evidence type="ECO:0000256" key="14">
    <source>
        <dbReference type="SAM" id="MobiDB-lite"/>
    </source>
</evidence>
<dbReference type="InterPro" id="IPR029025">
    <property type="entry name" value="T3SS_substrate_exporter_C"/>
</dbReference>